<dbReference type="SMART" id="SM01117">
    <property type="entry name" value="Cyt-b5"/>
    <property type="match status" value="1"/>
</dbReference>
<dbReference type="GO" id="GO:0020037">
    <property type="term" value="F:heme binding"/>
    <property type="evidence" value="ECO:0007669"/>
    <property type="project" value="TreeGrafter"/>
</dbReference>
<dbReference type="InterPro" id="IPR050668">
    <property type="entry name" value="Cytochrome_b5"/>
</dbReference>
<proteinExistence type="inferred from homology"/>
<reference evidence="6" key="1">
    <citation type="submission" date="2021-11" db="EMBL/GenBank/DDBJ databases">
        <authorList>
            <person name="Schell T."/>
        </authorList>
    </citation>
    <scope>NUCLEOTIDE SEQUENCE</scope>
    <source>
        <strain evidence="6">M5</strain>
    </source>
</reference>
<evidence type="ECO:0000256" key="3">
    <source>
        <dbReference type="ARBA" id="ARBA00023004"/>
    </source>
</evidence>
<evidence type="ECO:0000256" key="1">
    <source>
        <dbReference type="ARBA" id="ARBA00022617"/>
    </source>
</evidence>
<dbReference type="SUPFAM" id="SSF55856">
    <property type="entry name" value="Cytochrome b5-like heme/steroid binding domain"/>
    <property type="match status" value="1"/>
</dbReference>
<dbReference type="AlphaFoldDB" id="A0A8J2WC11"/>
<dbReference type="Pfam" id="PF00173">
    <property type="entry name" value="Cyt-b5"/>
    <property type="match status" value="1"/>
</dbReference>
<comment type="caution">
    <text evidence="6">The sequence shown here is derived from an EMBL/GenBank/DDBJ whole genome shotgun (WGS) entry which is preliminary data.</text>
</comment>
<dbReference type="PANTHER" id="PTHR19359:SF41">
    <property type="entry name" value="GEO08203P1"/>
    <property type="match status" value="1"/>
</dbReference>
<gene>
    <name evidence="6" type="ORF">DGAL_LOCUS358</name>
</gene>
<sequence length="174" mass="19180">MDTSIPSADIDMSSLKSASLSQQMFSLASSTFRLAATALTRLQQQQEQCQAELASLAHLPEYSLEQVSWHDRPDDCWIVLNDKVYNVTKLVHNHPGGMEVMMEQAGRDATLAFRSVGHSIDAIEQVDEFLVGILPAKERIYLRSQRSLGFCADAAHAFSIAGRDTAENPVATIQ</sequence>
<evidence type="ECO:0000259" key="5">
    <source>
        <dbReference type="PROSITE" id="PS50255"/>
    </source>
</evidence>
<comment type="similarity">
    <text evidence="4">Belongs to the cytochrome b5 family.</text>
</comment>
<dbReference type="Gene3D" id="3.10.120.10">
    <property type="entry name" value="Cytochrome b5-like heme/steroid binding domain"/>
    <property type="match status" value="1"/>
</dbReference>
<evidence type="ECO:0000256" key="4">
    <source>
        <dbReference type="ARBA" id="ARBA00038168"/>
    </source>
</evidence>
<dbReference type="GO" id="GO:0046872">
    <property type="term" value="F:metal ion binding"/>
    <property type="evidence" value="ECO:0007669"/>
    <property type="project" value="UniProtKB-KW"/>
</dbReference>
<dbReference type="PROSITE" id="PS50255">
    <property type="entry name" value="CYTOCHROME_B5_2"/>
    <property type="match status" value="1"/>
</dbReference>
<evidence type="ECO:0000313" key="6">
    <source>
        <dbReference type="EMBL" id="CAH0098309.1"/>
    </source>
</evidence>
<dbReference type="InterPro" id="IPR036400">
    <property type="entry name" value="Cyt_B5-like_heme/steroid_sf"/>
</dbReference>
<protein>
    <recommendedName>
        <fullName evidence="5">Cytochrome b5 heme-binding domain-containing protein</fullName>
    </recommendedName>
</protein>
<organism evidence="6 7">
    <name type="scientific">Daphnia galeata</name>
    <dbReference type="NCBI Taxonomy" id="27404"/>
    <lineage>
        <taxon>Eukaryota</taxon>
        <taxon>Metazoa</taxon>
        <taxon>Ecdysozoa</taxon>
        <taxon>Arthropoda</taxon>
        <taxon>Crustacea</taxon>
        <taxon>Branchiopoda</taxon>
        <taxon>Diplostraca</taxon>
        <taxon>Cladocera</taxon>
        <taxon>Anomopoda</taxon>
        <taxon>Daphniidae</taxon>
        <taxon>Daphnia</taxon>
    </lineage>
</organism>
<keyword evidence="2" id="KW-0479">Metal-binding</keyword>
<keyword evidence="7" id="KW-1185">Reference proteome</keyword>
<evidence type="ECO:0000313" key="7">
    <source>
        <dbReference type="Proteomes" id="UP000789390"/>
    </source>
</evidence>
<dbReference type="PANTHER" id="PTHR19359">
    <property type="entry name" value="CYTOCHROME B5"/>
    <property type="match status" value="1"/>
</dbReference>
<dbReference type="OrthoDB" id="260519at2759"/>
<dbReference type="Proteomes" id="UP000789390">
    <property type="component" value="Unassembled WGS sequence"/>
</dbReference>
<evidence type="ECO:0000256" key="2">
    <source>
        <dbReference type="ARBA" id="ARBA00022723"/>
    </source>
</evidence>
<dbReference type="EMBL" id="CAKKLH010000002">
    <property type="protein sequence ID" value="CAH0098309.1"/>
    <property type="molecule type" value="Genomic_DNA"/>
</dbReference>
<keyword evidence="3" id="KW-0408">Iron</keyword>
<accession>A0A8J2WC11</accession>
<keyword evidence="1" id="KW-0349">Heme</keyword>
<dbReference type="PRINTS" id="PR00363">
    <property type="entry name" value="CYTOCHROMEB5"/>
</dbReference>
<name>A0A8J2WC11_9CRUS</name>
<dbReference type="GO" id="GO:0016020">
    <property type="term" value="C:membrane"/>
    <property type="evidence" value="ECO:0007669"/>
    <property type="project" value="TreeGrafter"/>
</dbReference>
<feature type="domain" description="Cytochrome b5 heme-binding" evidence="5">
    <location>
        <begin position="59"/>
        <end position="135"/>
    </location>
</feature>
<dbReference type="InterPro" id="IPR001199">
    <property type="entry name" value="Cyt_B5-like_heme/steroid-bd"/>
</dbReference>